<dbReference type="PANTHER" id="PTHR39332:SF7">
    <property type="entry name" value="SRPBCC FAMILY PROTEIN"/>
    <property type="match status" value="1"/>
</dbReference>
<protein>
    <recommendedName>
        <fullName evidence="3">Polyketide cyclase</fullName>
    </recommendedName>
</protein>
<dbReference type="InterPro" id="IPR019587">
    <property type="entry name" value="Polyketide_cyclase/dehydratase"/>
</dbReference>
<dbReference type="Gene3D" id="3.30.530.20">
    <property type="match status" value="1"/>
</dbReference>
<dbReference type="RefSeq" id="WP_057838441.1">
    <property type="nucleotide sequence ID" value="NZ_LLXZ01000162.1"/>
</dbReference>
<sequence length="156" mass="17815">MTTAYYSTVLNHPLETVWTLIRDFNNYPAYIEGVSESVIEDDKGGDEVGAIRRFCYLGNWIRQRLAGHSDQGHSLTYAGIEPLPFPSELSPGATEPTRYEGTMHLLPVVEGNRTFIEWSVQLDTAPQDADRWQALFQSWIPDWTHSLERTLDRKDA</sequence>
<evidence type="ECO:0008006" key="3">
    <source>
        <dbReference type="Google" id="ProtNLM"/>
    </source>
</evidence>
<dbReference type="EMBL" id="LLXZ01000162">
    <property type="protein sequence ID" value="KRR01876.1"/>
    <property type="molecule type" value="Genomic_DNA"/>
</dbReference>
<dbReference type="Proteomes" id="UP000050863">
    <property type="component" value="Unassembled WGS sequence"/>
</dbReference>
<keyword evidence="2" id="KW-1185">Reference proteome</keyword>
<gene>
    <name evidence="1" type="ORF">CQ12_13605</name>
</gene>
<dbReference type="CDD" id="cd07821">
    <property type="entry name" value="PYR_PYL_RCAR_like"/>
    <property type="match status" value="1"/>
</dbReference>
<evidence type="ECO:0000313" key="1">
    <source>
        <dbReference type="EMBL" id="KRR01876.1"/>
    </source>
</evidence>
<dbReference type="SUPFAM" id="SSF55961">
    <property type="entry name" value="Bet v1-like"/>
    <property type="match status" value="1"/>
</dbReference>
<dbReference type="Pfam" id="PF10604">
    <property type="entry name" value="Polyketide_cyc2"/>
    <property type="match status" value="1"/>
</dbReference>
<reference evidence="1 2" key="1">
    <citation type="submission" date="2014-03" db="EMBL/GenBank/DDBJ databases">
        <title>Bradyrhizobium valentinum sp. nov., isolated from effective nodules of Lupinus mariae-josephae, a lupine endemic of basic-lime soils in Eastern Spain.</title>
        <authorList>
            <person name="Duran D."/>
            <person name="Rey L."/>
            <person name="Navarro A."/>
            <person name="Busquets A."/>
            <person name="Imperial J."/>
            <person name="Ruiz-Argueso T."/>
        </authorList>
    </citation>
    <scope>NUCLEOTIDE SEQUENCE [LARGE SCALE GENOMIC DNA]</scope>
    <source>
        <strain evidence="1 2">PAC68</strain>
    </source>
</reference>
<dbReference type="STRING" id="280332.CQ12_13605"/>
<accession>A0A0R3L2A7</accession>
<name>A0A0R3L2A7_9BRAD</name>
<dbReference type="AlphaFoldDB" id="A0A0R3L2A7"/>
<dbReference type="PANTHER" id="PTHR39332">
    <property type="entry name" value="BLL4707 PROTEIN"/>
    <property type="match status" value="1"/>
</dbReference>
<organism evidence="1 2">
    <name type="scientific">Bradyrhizobium jicamae</name>
    <dbReference type="NCBI Taxonomy" id="280332"/>
    <lineage>
        <taxon>Bacteria</taxon>
        <taxon>Pseudomonadati</taxon>
        <taxon>Pseudomonadota</taxon>
        <taxon>Alphaproteobacteria</taxon>
        <taxon>Hyphomicrobiales</taxon>
        <taxon>Nitrobacteraceae</taxon>
        <taxon>Bradyrhizobium</taxon>
    </lineage>
</organism>
<dbReference type="OrthoDB" id="1364128at2"/>
<comment type="caution">
    <text evidence="1">The sequence shown here is derived from an EMBL/GenBank/DDBJ whole genome shotgun (WGS) entry which is preliminary data.</text>
</comment>
<proteinExistence type="predicted"/>
<dbReference type="InterPro" id="IPR023393">
    <property type="entry name" value="START-like_dom_sf"/>
</dbReference>
<evidence type="ECO:0000313" key="2">
    <source>
        <dbReference type="Proteomes" id="UP000050863"/>
    </source>
</evidence>